<keyword evidence="3" id="KW-1185">Reference proteome</keyword>
<evidence type="ECO:0000313" key="2">
    <source>
        <dbReference type="EMBL" id="KAK8571897.1"/>
    </source>
</evidence>
<comment type="caution">
    <text evidence="2">The sequence shown here is derived from an EMBL/GenBank/DDBJ whole genome shotgun (WGS) entry which is preliminary data.</text>
</comment>
<accession>A0ABR2F4F3</accession>
<dbReference type="Proteomes" id="UP001472677">
    <property type="component" value="Unassembled WGS sequence"/>
</dbReference>
<name>A0ABR2F4F3_9ROSI</name>
<reference evidence="2 3" key="1">
    <citation type="journal article" date="2024" name="G3 (Bethesda)">
        <title>Genome assembly of Hibiscus sabdariffa L. provides insights into metabolisms of medicinal natural products.</title>
        <authorList>
            <person name="Kim T."/>
        </authorList>
    </citation>
    <scope>NUCLEOTIDE SEQUENCE [LARGE SCALE GENOMIC DNA]</scope>
    <source>
        <strain evidence="2">TK-2024</strain>
        <tissue evidence="2">Old leaves</tissue>
    </source>
</reference>
<proteinExistence type="predicted"/>
<dbReference type="EMBL" id="JBBPBM010000008">
    <property type="protein sequence ID" value="KAK8571897.1"/>
    <property type="molecule type" value="Genomic_DNA"/>
</dbReference>
<evidence type="ECO:0000313" key="3">
    <source>
        <dbReference type="Proteomes" id="UP001472677"/>
    </source>
</evidence>
<gene>
    <name evidence="2" type="ORF">V6N12_027965</name>
</gene>
<evidence type="ECO:0000256" key="1">
    <source>
        <dbReference type="SAM" id="MobiDB-lite"/>
    </source>
</evidence>
<sequence>MEDEKGKLKWYGMVPNAGPAKFMAAYFEFVENKVADRMAAKSRTQRSLTATFSETSADVRGSVDGEKSPSGVERVGLPEDGAIPYDPGGGINIC</sequence>
<protein>
    <submittedName>
        <fullName evidence="2">Uncharacterized protein</fullName>
    </submittedName>
</protein>
<organism evidence="2 3">
    <name type="scientific">Hibiscus sabdariffa</name>
    <name type="common">roselle</name>
    <dbReference type="NCBI Taxonomy" id="183260"/>
    <lineage>
        <taxon>Eukaryota</taxon>
        <taxon>Viridiplantae</taxon>
        <taxon>Streptophyta</taxon>
        <taxon>Embryophyta</taxon>
        <taxon>Tracheophyta</taxon>
        <taxon>Spermatophyta</taxon>
        <taxon>Magnoliopsida</taxon>
        <taxon>eudicotyledons</taxon>
        <taxon>Gunneridae</taxon>
        <taxon>Pentapetalae</taxon>
        <taxon>rosids</taxon>
        <taxon>malvids</taxon>
        <taxon>Malvales</taxon>
        <taxon>Malvaceae</taxon>
        <taxon>Malvoideae</taxon>
        <taxon>Hibiscus</taxon>
    </lineage>
</organism>
<feature type="region of interest" description="Disordered" evidence="1">
    <location>
        <begin position="48"/>
        <end position="94"/>
    </location>
</feature>